<gene>
    <name evidence="1" type="ORF">J2I46_26640</name>
</gene>
<evidence type="ECO:0000313" key="2">
    <source>
        <dbReference type="Proteomes" id="UP000664628"/>
    </source>
</evidence>
<keyword evidence="2" id="KW-1185">Reference proteome</keyword>
<evidence type="ECO:0000313" key="1">
    <source>
        <dbReference type="EMBL" id="MBO0952188.1"/>
    </source>
</evidence>
<accession>A0ABS3JQB6</accession>
<reference evidence="1 2" key="1">
    <citation type="submission" date="2021-03" db="EMBL/GenBank/DDBJ databases">
        <title>Fibrella sp. HMF5405 genome sequencing and assembly.</title>
        <authorList>
            <person name="Kang H."/>
            <person name="Kim H."/>
            <person name="Bae S."/>
            <person name="Joh K."/>
        </authorList>
    </citation>
    <scope>NUCLEOTIDE SEQUENCE [LARGE SCALE GENOMIC DNA]</scope>
    <source>
        <strain evidence="1 2">HMF5405</strain>
    </source>
</reference>
<proteinExistence type="predicted"/>
<comment type="caution">
    <text evidence="1">The sequence shown here is derived from an EMBL/GenBank/DDBJ whole genome shotgun (WGS) entry which is preliminary data.</text>
</comment>
<name>A0ABS3JQB6_9BACT</name>
<protein>
    <submittedName>
        <fullName evidence="1">Uncharacterized protein</fullName>
    </submittedName>
</protein>
<organism evidence="1 2">
    <name type="scientific">Fibrella forsythiae</name>
    <dbReference type="NCBI Taxonomy" id="2817061"/>
    <lineage>
        <taxon>Bacteria</taxon>
        <taxon>Pseudomonadati</taxon>
        <taxon>Bacteroidota</taxon>
        <taxon>Cytophagia</taxon>
        <taxon>Cytophagales</taxon>
        <taxon>Spirosomataceae</taxon>
        <taxon>Fibrella</taxon>
    </lineage>
</organism>
<dbReference type="Proteomes" id="UP000664628">
    <property type="component" value="Unassembled WGS sequence"/>
</dbReference>
<sequence>MKTYNLLTFLLLNFTTGNAISQPYGSSGFGSSYRPNTSTNQTSNNWVNVYYHLIRRSD</sequence>
<dbReference type="RefSeq" id="WP_207332139.1">
    <property type="nucleotide sequence ID" value="NZ_JAFMYW010000010.1"/>
</dbReference>
<dbReference type="EMBL" id="JAFMYW010000010">
    <property type="protein sequence ID" value="MBO0952188.1"/>
    <property type="molecule type" value="Genomic_DNA"/>
</dbReference>